<comment type="caution">
    <text evidence="1">The sequence shown here is derived from an EMBL/GenBank/DDBJ whole genome shotgun (WGS) entry which is preliminary data.</text>
</comment>
<protein>
    <submittedName>
        <fullName evidence="1">Uncharacterized protein</fullName>
    </submittedName>
</protein>
<proteinExistence type="predicted"/>
<organism evidence="1 2">
    <name type="scientific">Siccirubricoccus soli</name>
    <dbReference type="NCBI Taxonomy" id="2899147"/>
    <lineage>
        <taxon>Bacteria</taxon>
        <taxon>Pseudomonadati</taxon>
        <taxon>Pseudomonadota</taxon>
        <taxon>Alphaproteobacteria</taxon>
        <taxon>Acetobacterales</taxon>
        <taxon>Roseomonadaceae</taxon>
        <taxon>Siccirubricoccus</taxon>
    </lineage>
</organism>
<dbReference type="EMBL" id="JAFIRR010000185">
    <property type="protein sequence ID" value="MCO6419299.1"/>
    <property type="molecule type" value="Genomic_DNA"/>
</dbReference>
<keyword evidence="2" id="KW-1185">Reference proteome</keyword>
<dbReference type="Proteomes" id="UP001523392">
    <property type="component" value="Unassembled WGS sequence"/>
</dbReference>
<evidence type="ECO:0000313" key="2">
    <source>
        <dbReference type="Proteomes" id="UP001523392"/>
    </source>
</evidence>
<evidence type="ECO:0000313" key="1">
    <source>
        <dbReference type="EMBL" id="MCO6419299.1"/>
    </source>
</evidence>
<name>A0ABT1DBM6_9PROT</name>
<dbReference type="RefSeq" id="WP_252955916.1">
    <property type="nucleotide sequence ID" value="NZ_JAFIRR010000185.1"/>
</dbReference>
<sequence length="72" mass="7793">MRVARTNLNQGAGFGKAEPASGLLQVLYALASGDQSGTSLDDWRQGAKAHQILRDWASHQSDRNEAAVRVGW</sequence>
<accession>A0ABT1DBM6</accession>
<gene>
    <name evidence="1" type="ORF">JYK14_24515</name>
</gene>
<reference evidence="1 2" key="1">
    <citation type="submission" date="2021-12" db="EMBL/GenBank/DDBJ databases">
        <title>Siccirubricoccus leaddurans sp. nov., a high concentration Zn2+ tolerance bacterium.</title>
        <authorList>
            <person name="Cao Y."/>
        </authorList>
    </citation>
    <scope>NUCLEOTIDE SEQUENCE [LARGE SCALE GENOMIC DNA]</scope>
    <source>
        <strain evidence="1 2">KC 17139</strain>
    </source>
</reference>